<proteinExistence type="predicted"/>
<evidence type="ECO:0000256" key="1">
    <source>
        <dbReference type="ARBA" id="ARBA00023002"/>
    </source>
</evidence>
<sequence>MTNTPQVPTVALGTSNLTVSRIGLGGMGMSGVYGDSDEKDSIATIHAALDAGINMIDTGDFYAFGHNEMLIGRALREVDRDKVLLSVKFGGMRTPDGAWTGFDTRPAAVKNFVAYSLQRLGVDYIDIYRPARLDPNVPIEDTIGAIAELVEGGYVRQVGLSEIGSETLRRANAVHPITDLQIEYSLISRGIEADILPTARELGVGITAYGVLSRGLLSDSVRGRREFARNDFRAHSPRFQGENLDRNLTLVDALAQIAENRGVSVAQLAIAWVLAQGDDIVPVIGARTVERLTEAVGAIGVKLTAEELATVERAVPSDAVAGTRYAAAQMAMLDSER</sequence>
<reference evidence="3 4" key="1">
    <citation type="submission" date="2019-07" db="EMBL/GenBank/DDBJ databases">
        <title>Rhodococcus cavernicolus sp. nov., isolated from a cave.</title>
        <authorList>
            <person name="Lee S.D."/>
        </authorList>
    </citation>
    <scope>NUCLEOTIDE SEQUENCE [LARGE SCALE GENOMIC DNA]</scope>
    <source>
        <strain evidence="3 4">C1-24</strain>
    </source>
</reference>
<dbReference type="GO" id="GO:0005737">
    <property type="term" value="C:cytoplasm"/>
    <property type="evidence" value="ECO:0007669"/>
    <property type="project" value="TreeGrafter"/>
</dbReference>
<gene>
    <name evidence="3" type="ORF">FOY51_20435</name>
</gene>
<evidence type="ECO:0000259" key="2">
    <source>
        <dbReference type="Pfam" id="PF00248"/>
    </source>
</evidence>
<dbReference type="Pfam" id="PF00248">
    <property type="entry name" value="Aldo_ket_red"/>
    <property type="match status" value="1"/>
</dbReference>
<feature type="domain" description="NADP-dependent oxidoreductase" evidence="2">
    <location>
        <begin position="21"/>
        <end position="314"/>
    </location>
</feature>
<dbReference type="Gene3D" id="3.20.20.100">
    <property type="entry name" value="NADP-dependent oxidoreductase domain"/>
    <property type="match status" value="1"/>
</dbReference>
<dbReference type="OrthoDB" id="9768793at2"/>
<dbReference type="AlphaFoldDB" id="A0A5A7S6Y9"/>
<dbReference type="PANTHER" id="PTHR43625:SF40">
    <property type="entry name" value="ALDO-KETO REDUCTASE YAKC [NADP(+)]"/>
    <property type="match status" value="1"/>
</dbReference>
<dbReference type="PANTHER" id="PTHR43625">
    <property type="entry name" value="AFLATOXIN B1 ALDEHYDE REDUCTASE"/>
    <property type="match status" value="1"/>
</dbReference>
<dbReference type="EMBL" id="VLNY01000011">
    <property type="protein sequence ID" value="KAA0021264.1"/>
    <property type="molecule type" value="Genomic_DNA"/>
</dbReference>
<accession>A0A5A7S6Y9</accession>
<organism evidence="3 4">
    <name type="scientific">Antrihabitans cavernicola</name>
    <dbReference type="NCBI Taxonomy" id="2495913"/>
    <lineage>
        <taxon>Bacteria</taxon>
        <taxon>Bacillati</taxon>
        <taxon>Actinomycetota</taxon>
        <taxon>Actinomycetes</taxon>
        <taxon>Mycobacteriales</taxon>
        <taxon>Nocardiaceae</taxon>
        <taxon>Antrihabitans</taxon>
    </lineage>
</organism>
<evidence type="ECO:0000313" key="3">
    <source>
        <dbReference type="EMBL" id="KAA0021264.1"/>
    </source>
</evidence>
<dbReference type="GO" id="GO:0016491">
    <property type="term" value="F:oxidoreductase activity"/>
    <property type="evidence" value="ECO:0007669"/>
    <property type="project" value="UniProtKB-KW"/>
</dbReference>
<keyword evidence="1" id="KW-0560">Oxidoreductase</keyword>
<dbReference type="InterPro" id="IPR050791">
    <property type="entry name" value="Aldo-Keto_reductase"/>
</dbReference>
<name>A0A5A7S6Y9_9NOCA</name>
<comment type="caution">
    <text evidence="3">The sequence shown here is derived from an EMBL/GenBank/DDBJ whole genome shotgun (WGS) entry which is preliminary data.</text>
</comment>
<keyword evidence="4" id="KW-1185">Reference proteome</keyword>
<dbReference type="Proteomes" id="UP000322244">
    <property type="component" value="Unassembled WGS sequence"/>
</dbReference>
<dbReference type="RefSeq" id="WP_149432097.1">
    <property type="nucleotide sequence ID" value="NZ_VLNY01000011.1"/>
</dbReference>
<dbReference type="InterPro" id="IPR036812">
    <property type="entry name" value="NAD(P)_OxRdtase_dom_sf"/>
</dbReference>
<dbReference type="SUPFAM" id="SSF51430">
    <property type="entry name" value="NAD(P)-linked oxidoreductase"/>
    <property type="match status" value="1"/>
</dbReference>
<evidence type="ECO:0000313" key="4">
    <source>
        <dbReference type="Proteomes" id="UP000322244"/>
    </source>
</evidence>
<protein>
    <submittedName>
        <fullName evidence="3">Aldo/keto reductase</fullName>
    </submittedName>
</protein>
<dbReference type="InterPro" id="IPR023210">
    <property type="entry name" value="NADP_OxRdtase_dom"/>
</dbReference>